<dbReference type="GO" id="GO:0006284">
    <property type="term" value="P:base-excision repair"/>
    <property type="evidence" value="ECO:0007669"/>
    <property type="project" value="TreeGrafter"/>
</dbReference>
<dbReference type="EMBL" id="JARJCW010000026">
    <property type="protein sequence ID" value="KAJ7211385.1"/>
    <property type="molecule type" value="Genomic_DNA"/>
</dbReference>
<dbReference type="GO" id="GO:0003697">
    <property type="term" value="F:single-stranded DNA binding"/>
    <property type="evidence" value="ECO:0007669"/>
    <property type="project" value="TreeGrafter"/>
</dbReference>
<dbReference type="GO" id="GO:0000724">
    <property type="term" value="P:double-strand break repair via homologous recombination"/>
    <property type="evidence" value="ECO:0007669"/>
    <property type="project" value="TreeGrafter"/>
</dbReference>
<dbReference type="PANTHER" id="PTHR15114">
    <property type="entry name" value="REPLICATION PROTEIN A3"/>
    <property type="match status" value="1"/>
</dbReference>
<dbReference type="GO" id="GO:0006260">
    <property type="term" value="P:DNA replication"/>
    <property type="evidence" value="ECO:0007669"/>
    <property type="project" value="InterPro"/>
</dbReference>
<dbReference type="CDD" id="cd04479">
    <property type="entry name" value="RPA3"/>
    <property type="match status" value="1"/>
</dbReference>
<evidence type="ECO:0000313" key="5">
    <source>
        <dbReference type="Proteomes" id="UP001219525"/>
    </source>
</evidence>
<sequence length="114" mass="12721">NTASTRVNSALLPRFTGKNVRLACRPIKAQDDQFMGDNATVAASDEGEVTVTLRSDTHMAPDTFYEVLGIVVNPTTIKTYRCTSMGTNIDMKLVDDSIRLMHDPRFYTQIFDTD</sequence>
<comment type="similarity">
    <text evidence="2">Belongs to the replication factor A protein 3 family.</text>
</comment>
<dbReference type="PANTHER" id="PTHR15114:SF1">
    <property type="entry name" value="REPLICATION PROTEIN A 14 KDA SUBUNIT"/>
    <property type="match status" value="1"/>
</dbReference>
<dbReference type="SUPFAM" id="SSF50249">
    <property type="entry name" value="Nucleic acid-binding proteins"/>
    <property type="match status" value="1"/>
</dbReference>
<comment type="caution">
    <text evidence="4">The sequence shown here is derived from an EMBL/GenBank/DDBJ whole genome shotgun (WGS) entry which is preliminary data.</text>
</comment>
<comment type="subcellular location">
    <subcellularLocation>
        <location evidence="1">Nucleus</location>
    </subcellularLocation>
</comment>
<keyword evidence="3" id="KW-0539">Nucleus</keyword>
<dbReference type="Pfam" id="PF08661">
    <property type="entry name" value="Rep_fac-A_3"/>
    <property type="match status" value="1"/>
</dbReference>
<dbReference type="GO" id="GO:0006298">
    <property type="term" value="P:mismatch repair"/>
    <property type="evidence" value="ECO:0007669"/>
    <property type="project" value="TreeGrafter"/>
</dbReference>
<dbReference type="GO" id="GO:0035861">
    <property type="term" value="C:site of double-strand break"/>
    <property type="evidence" value="ECO:0007669"/>
    <property type="project" value="TreeGrafter"/>
</dbReference>
<dbReference type="GO" id="GO:0006289">
    <property type="term" value="P:nucleotide-excision repair"/>
    <property type="evidence" value="ECO:0007669"/>
    <property type="project" value="TreeGrafter"/>
</dbReference>
<dbReference type="InterPro" id="IPR013970">
    <property type="entry name" value="Rfa2"/>
</dbReference>
<dbReference type="Gene3D" id="2.40.50.140">
    <property type="entry name" value="Nucleic acid-binding proteins"/>
    <property type="match status" value="1"/>
</dbReference>
<dbReference type="Proteomes" id="UP001219525">
    <property type="component" value="Unassembled WGS sequence"/>
</dbReference>
<accession>A0AAD6VFE5</accession>
<keyword evidence="5" id="KW-1185">Reference proteome</keyword>
<dbReference type="GO" id="GO:0003684">
    <property type="term" value="F:damaged DNA binding"/>
    <property type="evidence" value="ECO:0007669"/>
    <property type="project" value="TreeGrafter"/>
</dbReference>
<protein>
    <submittedName>
        <fullName evidence="4">Replication factor A protein 3</fullName>
    </submittedName>
</protein>
<dbReference type="AlphaFoldDB" id="A0AAD6VFE5"/>
<name>A0AAD6VFE5_9AGAR</name>
<evidence type="ECO:0000256" key="1">
    <source>
        <dbReference type="ARBA" id="ARBA00004123"/>
    </source>
</evidence>
<dbReference type="InterPro" id="IPR012340">
    <property type="entry name" value="NA-bd_OB-fold"/>
</dbReference>
<proteinExistence type="inferred from homology"/>
<evidence type="ECO:0000256" key="3">
    <source>
        <dbReference type="ARBA" id="ARBA00023242"/>
    </source>
</evidence>
<gene>
    <name evidence="4" type="ORF">GGX14DRAFT_624598</name>
</gene>
<organism evidence="4 5">
    <name type="scientific">Mycena pura</name>
    <dbReference type="NCBI Taxonomy" id="153505"/>
    <lineage>
        <taxon>Eukaryota</taxon>
        <taxon>Fungi</taxon>
        <taxon>Dikarya</taxon>
        <taxon>Basidiomycota</taxon>
        <taxon>Agaricomycotina</taxon>
        <taxon>Agaricomycetes</taxon>
        <taxon>Agaricomycetidae</taxon>
        <taxon>Agaricales</taxon>
        <taxon>Marasmiineae</taxon>
        <taxon>Mycenaceae</taxon>
        <taxon>Mycena</taxon>
    </lineage>
</organism>
<evidence type="ECO:0000256" key="2">
    <source>
        <dbReference type="ARBA" id="ARBA00009761"/>
    </source>
</evidence>
<reference evidence="4" key="1">
    <citation type="submission" date="2023-03" db="EMBL/GenBank/DDBJ databases">
        <title>Massive genome expansion in bonnet fungi (Mycena s.s.) driven by repeated elements and novel gene families across ecological guilds.</title>
        <authorList>
            <consortium name="Lawrence Berkeley National Laboratory"/>
            <person name="Harder C.B."/>
            <person name="Miyauchi S."/>
            <person name="Viragh M."/>
            <person name="Kuo A."/>
            <person name="Thoen E."/>
            <person name="Andreopoulos B."/>
            <person name="Lu D."/>
            <person name="Skrede I."/>
            <person name="Drula E."/>
            <person name="Henrissat B."/>
            <person name="Morin E."/>
            <person name="Kohler A."/>
            <person name="Barry K."/>
            <person name="LaButti K."/>
            <person name="Morin E."/>
            <person name="Salamov A."/>
            <person name="Lipzen A."/>
            <person name="Mereny Z."/>
            <person name="Hegedus B."/>
            <person name="Baldrian P."/>
            <person name="Stursova M."/>
            <person name="Weitz H."/>
            <person name="Taylor A."/>
            <person name="Grigoriev I.V."/>
            <person name="Nagy L.G."/>
            <person name="Martin F."/>
            <person name="Kauserud H."/>
        </authorList>
    </citation>
    <scope>NUCLEOTIDE SEQUENCE</scope>
    <source>
        <strain evidence="4">9144</strain>
    </source>
</reference>
<feature type="non-terminal residue" evidence="4">
    <location>
        <position position="114"/>
    </location>
</feature>
<dbReference type="GO" id="GO:0005662">
    <property type="term" value="C:DNA replication factor A complex"/>
    <property type="evidence" value="ECO:0007669"/>
    <property type="project" value="TreeGrafter"/>
</dbReference>
<evidence type="ECO:0000313" key="4">
    <source>
        <dbReference type="EMBL" id="KAJ7211385.1"/>
    </source>
</evidence>